<dbReference type="EMBL" id="JAMQJY010000001">
    <property type="protein sequence ID" value="MCM2674727.1"/>
    <property type="molecule type" value="Genomic_DNA"/>
</dbReference>
<evidence type="ECO:0000256" key="2">
    <source>
        <dbReference type="ARBA" id="ARBA00022692"/>
    </source>
</evidence>
<keyword evidence="4 5" id="KW-0472">Membrane</keyword>
<keyword evidence="8" id="KW-0969">Cilium</keyword>
<keyword evidence="8" id="KW-0966">Cell projection</keyword>
<keyword evidence="5" id="KW-0975">Bacterial flagellum</keyword>
<keyword evidence="1 5" id="KW-1003">Cell membrane</keyword>
<evidence type="ECO:0000256" key="6">
    <source>
        <dbReference type="SAM" id="MobiDB-lite"/>
    </source>
</evidence>
<keyword evidence="2 5" id="KW-0812">Transmembrane</keyword>
<organism evidence="8 9">
    <name type="scientific">Alkalicoccobacillus plakortidis</name>
    <dbReference type="NCBI Taxonomy" id="444060"/>
    <lineage>
        <taxon>Bacteria</taxon>
        <taxon>Bacillati</taxon>
        <taxon>Bacillota</taxon>
        <taxon>Bacilli</taxon>
        <taxon>Bacillales</taxon>
        <taxon>Bacillaceae</taxon>
        <taxon>Alkalicoccobacillus</taxon>
    </lineage>
</organism>
<comment type="subcellular location">
    <subcellularLocation>
        <location evidence="5">Cell membrane</location>
    </subcellularLocation>
    <subcellularLocation>
        <location evidence="5">Bacterial flagellum basal body</location>
    </subcellularLocation>
</comment>
<comment type="caution">
    <text evidence="8">The sequence shown here is derived from an EMBL/GenBank/DDBJ whole genome shotgun (WGS) entry which is preliminary data.</text>
</comment>
<sequence>MRLTKHSVKLLLVLIAFGSISLSPVSTVEAADCQYVDQNRSDECKDQNSNEGGWRVSEDADSSDDAEGEAVPFGNQDSGFLTILKLIGSLALIIALIYGLLRFLSKRTKTFRQSQLLENIGGVPLGPNRSVQLIKVGNRVLVVGVGESIQLLKEIDSEDELEQLVKLQNEQDQQLQVPAQKAFDWMKSKLNRSHNQQSSIQGHSATQTSFQDLFSEKLKEASNSQQELEKVLKERKP</sequence>
<dbReference type="InterPro" id="IPR022781">
    <property type="entry name" value="Flagellar_biosynth_FliO"/>
</dbReference>
<accession>A0ABT0XHQ1</accession>
<reference evidence="8" key="1">
    <citation type="submission" date="2022-06" db="EMBL/GenBank/DDBJ databases">
        <title>Alkalicoccobacillus porphyridii sp. nov., isolated from a marine red alga, Porphyridium purpureum and reclassification of Shouchella plakortidis and Shouchella gibsonii as Alkalicoccobacillus plakortidis comb. nov. and Alkalicoccobacillus gibsonii comb. nov.</title>
        <authorList>
            <person name="Kim K.H."/>
            <person name="Lee J.K."/>
            <person name="Han D.M."/>
            <person name="Baek J.H."/>
            <person name="Jeon C.O."/>
        </authorList>
    </citation>
    <scope>NUCLEOTIDE SEQUENCE</scope>
    <source>
        <strain evidence="8">DSM 19153</strain>
    </source>
</reference>
<name>A0ABT0XHQ1_9BACI</name>
<feature type="region of interest" description="Disordered" evidence="6">
    <location>
        <begin position="40"/>
        <end position="69"/>
    </location>
</feature>
<evidence type="ECO:0000256" key="7">
    <source>
        <dbReference type="SAM" id="SignalP"/>
    </source>
</evidence>
<dbReference type="NCBIfam" id="TIGR03500">
    <property type="entry name" value="FliO_TIGR"/>
    <property type="match status" value="1"/>
</dbReference>
<comment type="similarity">
    <text evidence="5">Belongs to the FliO/MopB family.</text>
</comment>
<dbReference type="RefSeq" id="WP_251604761.1">
    <property type="nucleotide sequence ID" value="NZ_JAMQJY010000001.1"/>
</dbReference>
<feature type="transmembrane region" description="Helical" evidence="5">
    <location>
        <begin position="83"/>
        <end position="104"/>
    </location>
</feature>
<evidence type="ECO:0000256" key="5">
    <source>
        <dbReference type="RuleBase" id="RU362064"/>
    </source>
</evidence>
<evidence type="ECO:0000256" key="3">
    <source>
        <dbReference type="ARBA" id="ARBA00022989"/>
    </source>
</evidence>
<evidence type="ECO:0000313" key="9">
    <source>
        <dbReference type="Proteomes" id="UP001203665"/>
    </source>
</evidence>
<keyword evidence="3 5" id="KW-1133">Transmembrane helix</keyword>
<feature type="chain" id="PRO_5046152873" description="Flagellar protein" evidence="7">
    <location>
        <begin position="31"/>
        <end position="237"/>
    </location>
</feature>
<keyword evidence="7" id="KW-0732">Signal</keyword>
<evidence type="ECO:0000256" key="4">
    <source>
        <dbReference type="ARBA" id="ARBA00023136"/>
    </source>
</evidence>
<dbReference type="Pfam" id="PF04347">
    <property type="entry name" value="FliO"/>
    <property type="match status" value="1"/>
</dbReference>
<feature type="signal peptide" evidence="7">
    <location>
        <begin position="1"/>
        <end position="30"/>
    </location>
</feature>
<keyword evidence="9" id="KW-1185">Reference proteome</keyword>
<proteinExistence type="inferred from homology"/>
<gene>
    <name evidence="8" type="primary">fliO</name>
    <name evidence="8" type="ORF">NDM98_03870</name>
</gene>
<feature type="compositionally biased region" description="Acidic residues" evidence="6">
    <location>
        <begin position="59"/>
        <end position="68"/>
    </location>
</feature>
<evidence type="ECO:0000256" key="1">
    <source>
        <dbReference type="ARBA" id="ARBA00022475"/>
    </source>
</evidence>
<protein>
    <recommendedName>
        <fullName evidence="5">Flagellar protein</fullName>
    </recommendedName>
</protein>
<dbReference type="Proteomes" id="UP001203665">
    <property type="component" value="Unassembled WGS sequence"/>
</dbReference>
<evidence type="ECO:0000313" key="8">
    <source>
        <dbReference type="EMBL" id="MCM2674727.1"/>
    </source>
</evidence>
<keyword evidence="8" id="KW-0282">Flagellum</keyword>